<dbReference type="EMBL" id="JNBS01005060">
    <property type="protein sequence ID" value="OQR81198.1"/>
    <property type="molecule type" value="Genomic_DNA"/>
</dbReference>
<evidence type="ECO:0000313" key="4">
    <source>
        <dbReference type="Proteomes" id="UP000243217"/>
    </source>
</evidence>
<feature type="region of interest" description="Disordered" evidence="2">
    <location>
        <begin position="65"/>
        <end position="86"/>
    </location>
</feature>
<organism evidence="3 4">
    <name type="scientific">Thraustotheca clavata</name>
    <dbReference type="NCBI Taxonomy" id="74557"/>
    <lineage>
        <taxon>Eukaryota</taxon>
        <taxon>Sar</taxon>
        <taxon>Stramenopiles</taxon>
        <taxon>Oomycota</taxon>
        <taxon>Saprolegniomycetes</taxon>
        <taxon>Saprolegniales</taxon>
        <taxon>Achlyaceae</taxon>
        <taxon>Thraustotheca</taxon>
    </lineage>
</organism>
<feature type="non-terminal residue" evidence="3">
    <location>
        <position position="1"/>
    </location>
</feature>
<evidence type="ECO:0008006" key="5">
    <source>
        <dbReference type="Google" id="ProtNLM"/>
    </source>
</evidence>
<sequence>SRFEVVHAQGTDEFMAPTPQHCQWWVQELHTQCRSLQALSLTKNEAKMDFDLFDAMLSTIKPTTSPKLAKSWGSVSAGSSPEDNTEARKQVAVAPLAIENKATSPVVPRWTENEAEAQLDILVRVEGALKQLEGENKAAMARETELRQEIANLKDSVRLVNAEKEELLTQLRELALERDEWKGIARQKLDEVFAS</sequence>
<reference evidence="3 4" key="1">
    <citation type="journal article" date="2014" name="Genome Biol. Evol.">
        <title>The secreted proteins of Achlya hypogyna and Thraustotheca clavata identify the ancestral oomycete secretome and reveal gene acquisitions by horizontal gene transfer.</title>
        <authorList>
            <person name="Misner I."/>
            <person name="Blouin N."/>
            <person name="Leonard G."/>
            <person name="Richards T.A."/>
            <person name="Lane C.E."/>
        </authorList>
    </citation>
    <scope>NUCLEOTIDE SEQUENCE [LARGE SCALE GENOMIC DNA]</scope>
    <source>
        <strain evidence="3 4">ATCC 34112</strain>
    </source>
</reference>
<name>A0A1V9Y685_9STRA</name>
<accession>A0A1V9Y685</accession>
<gene>
    <name evidence="3" type="ORF">THRCLA_23411</name>
</gene>
<comment type="caution">
    <text evidence="3">The sequence shown here is derived from an EMBL/GenBank/DDBJ whole genome shotgun (WGS) entry which is preliminary data.</text>
</comment>
<keyword evidence="1" id="KW-0175">Coiled coil</keyword>
<proteinExistence type="predicted"/>
<evidence type="ECO:0000313" key="3">
    <source>
        <dbReference type="EMBL" id="OQR81198.1"/>
    </source>
</evidence>
<dbReference type="Proteomes" id="UP000243217">
    <property type="component" value="Unassembled WGS sequence"/>
</dbReference>
<protein>
    <recommendedName>
        <fullName evidence="5">PH domain-containing protein</fullName>
    </recommendedName>
</protein>
<evidence type="ECO:0000256" key="1">
    <source>
        <dbReference type="SAM" id="Coils"/>
    </source>
</evidence>
<dbReference type="AlphaFoldDB" id="A0A1V9Y685"/>
<keyword evidence="4" id="KW-1185">Reference proteome</keyword>
<feature type="coiled-coil region" evidence="1">
    <location>
        <begin position="122"/>
        <end position="177"/>
    </location>
</feature>
<evidence type="ECO:0000256" key="2">
    <source>
        <dbReference type="SAM" id="MobiDB-lite"/>
    </source>
</evidence>
<feature type="compositionally biased region" description="Polar residues" evidence="2">
    <location>
        <begin position="73"/>
        <end position="82"/>
    </location>
</feature>
<dbReference type="OrthoDB" id="68114at2759"/>